<dbReference type="RefSeq" id="WP_085029011.1">
    <property type="nucleotide sequence ID" value="NZ_CP020772.1"/>
</dbReference>
<feature type="transmembrane region" description="Helical" evidence="1">
    <location>
        <begin position="187"/>
        <end position="211"/>
    </location>
</feature>
<feature type="transmembrane region" description="Helical" evidence="1">
    <location>
        <begin position="12"/>
        <end position="31"/>
    </location>
</feature>
<dbReference type="STRING" id="402384.HM131_06665"/>
<reference evidence="3 4" key="1">
    <citation type="submission" date="2017-04" db="EMBL/GenBank/DDBJ databases">
        <title>The whole genome sequencing and assembly of Halobacillus mangrovi strain.</title>
        <authorList>
            <person name="Lee S.-J."/>
            <person name="Park M.-K."/>
            <person name="Kim J.-Y."/>
            <person name="Lee Y.-J."/>
            <person name="Yi H."/>
            <person name="Bahn Y.-S."/>
            <person name="Kim J.F."/>
            <person name="Lee D.-W."/>
        </authorList>
    </citation>
    <scope>NUCLEOTIDE SEQUENCE [LARGE SCALE GENOMIC DNA]</scope>
    <source>
        <strain evidence="3 4">KTB 131</strain>
    </source>
</reference>
<organism evidence="3 4">
    <name type="scientific">Halobacillus mangrovi</name>
    <dbReference type="NCBI Taxonomy" id="402384"/>
    <lineage>
        <taxon>Bacteria</taxon>
        <taxon>Bacillati</taxon>
        <taxon>Bacillota</taxon>
        <taxon>Bacilli</taxon>
        <taxon>Bacillales</taxon>
        <taxon>Bacillaceae</taxon>
        <taxon>Halobacillus</taxon>
    </lineage>
</organism>
<feature type="transmembrane region" description="Helical" evidence="1">
    <location>
        <begin position="105"/>
        <end position="122"/>
    </location>
</feature>
<dbReference type="KEGG" id="hmn:HM131_06665"/>
<feature type="transmembrane region" description="Helical" evidence="1">
    <location>
        <begin position="142"/>
        <end position="160"/>
    </location>
</feature>
<dbReference type="SUPFAM" id="SSF50156">
    <property type="entry name" value="PDZ domain-like"/>
    <property type="match status" value="1"/>
</dbReference>
<dbReference type="Gene3D" id="2.30.42.10">
    <property type="match status" value="1"/>
</dbReference>
<keyword evidence="1" id="KW-0812">Transmembrane</keyword>
<dbReference type="InterPro" id="IPR036034">
    <property type="entry name" value="PDZ_sf"/>
</dbReference>
<feature type="transmembrane region" description="Helical" evidence="1">
    <location>
        <begin position="77"/>
        <end position="98"/>
    </location>
</feature>
<feature type="domain" description="PDZ" evidence="2">
    <location>
        <begin position="307"/>
        <end position="351"/>
    </location>
</feature>
<dbReference type="InterPro" id="IPR041489">
    <property type="entry name" value="PDZ_6"/>
</dbReference>
<evidence type="ECO:0000256" key="1">
    <source>
        <dbReference type="SAM" id="Phobius"/>
    </source>
</evidence>
<proteinExistence type="predicted"/>
<gene>
    <name evidence="3" type="ORF">HM131_06665</name>
</gene>
<name>A0A1W5ZTB2_9BACI</name>
<keyword evidence="1" id="KW-0472">Membrane</keyword>
<evidence type="ECO:0000313" key="4">
    <source>
        <dbReference type="Proteomes" id="UP000192527"/>
    </source>
</evidence>
<dbReference type="EMBL" id="CP020772">
    <property type="protein sequence ID" value="ARI76532.1"/>
    <property type="molecule type" value="Genomic_DNA"/>
</dbReference>
<feature type="transmembrane region" description="Helical" evidence="1">
    <location>
        <begin position="52"/>
        <end position="71"/>
    </location>
</feature>
<dbReference type="OrthoDB" id="198399at2"/>
<dbReference type="Pfam" id="PF17820">
    <property type="entry name" value="PDZ_6"/>
    <property type="match status" value="1"/>
</dbReference>
<evidence type="ECO:0000313" key="3">
    <source>
        <dbReference type="EMBL" id="ARI76532.1"/>
    </source>
</evidence>
<keyword evidence="4" id="KW-1185">Reference proteome</keyword>
<feature type="transmembrane region" description="Helical" evidence="1">
    <location>
        <begin position="245"/>
        <end position="265"/>
    </location>
</feature>
<feature type="transmembrane region" description="Helical" evidence="1">
    <location>
        <begin position="217"/>
        <end position="233"/>
    </location>
</feature>
<dbReference type="AlphaFoldDB" id="A0A1W5ZTB2"/>
<protein>
    <submittedName>
        <fullName evidence="3">PDZ domain-containing protein</fullName>
    </submittedName>
</protein>
<evidence type="ECO:0000259" key="2">
    <source>
        <dbReference type="Pfam" id="PF17820"/>
    </source>
</evidence>
<dbReference type="Proteomes" id="UP000192527">
    <property type="component" value="Chromosome"/>
</dbReference>
<sequence>MELWFLELIKGLGRMFIQPYLYIAVLMVLFLSQRRIKEERKAFGTRIFDRFSEWKGTLATSLIAGGCLSIFSLGAGMVLPLSFLWLLGLALILVSLPLKLSMYSASYSLGITALMLLALPYMPEYGPIESWKVSLLETPMTSIAVLMSVMLFVEAVLLLRTSKAQTFPERIKGSRGMWTGQHRSTKMAIVPFVALFPAGSIEALASWWPLLHIGEESFGLVLVPFVIGWEWVAKGQSPEKVAKTIGRHTFVVAIFVLLLTIGSIIYNPLSLAAIGAGLVGRIFIQVLHRLKEGGQSFFSPDARGLRVLGVIPKSPGAQMGLTPGELIVRVNARQVRTERQFYEALQLNGGFNKIEVRDEWGENRYVQRALYEGEHYELGLVFLEPPEREETVGLYV</sequence>
<accession>A0A1W5ZTB2</accession>
<keyword evidence="1" id="KW-1133">Transmembrane helix</keyword>